<reference evidence="3 4" key="1">
    <citation type="submission" date="2019-12" db="EMBL/GenBank/DDBJ databases">
        <title>Neisseriaceae gen. nov. sp. Genome sequencing and assembly.</title>
        <authorList>
            <person name="Liu Z."/>
            <person name="Li A."/>
        </authorList>
    </citation>
    <scope>NUCLEOTIDE SEQUENCE [LARGE SCALE GENOMIC DNA]</scope>
    <source>
        <strain evidence="3 4">B2N2-7</strain>
    </source>
</reference>
<dbReference type="Gene3D" id="3.30.450.40">
    <property type="match status" value="1"/>
</dbReference>
<dbReference type="InterPro" id="IPR043128">
    <property type="entry name" value="Rev_trsase/Diguanyl_cyclase"/>
</dbReference>
<dbReference type="InterPro" id="IPR052155">
    <property type="entry name" value="Biofilm_reg_signaling"/>
</dbReference>
<dbReference type="InterPro" id="IPR000160">
    <property type="entry name" value="GGDEF_dom"/>
</dbReference>
<dbReference type="CDD" id="cd01948">
    <property type="entry name" value="EAL"/>
    <property type="match status" value="1"/>
</dbReference>
<accession>A0A845BJF6</accession>
<dbReference type="FunFam" id="3.30.70.270:FF:000001">
    <property type="entry name" value="Diguanylate cyclase domain protein"/>
    <property type="match status" value="1"/>
</dbReference>
<comment type="caution">
    <text evidence="3">The sequence shown here is derived from an EMBL/GenBank/DDBJ whole genome shotgun (WGS) entry which is preliminary data.</text>
</comment>
<sequence length="947" mass="104892">MRMMDALENNGRLIEGAREALALLRQAGPMDTAAIWLRQGRYWHCLASDGAGTLSPHPAPASLPEGAVRHELSLNSRYGVMLLWHGAVHLAQSPWCQMAGQLLLSRLEGAVLEQALVRSRLEQHILLDIATLASHAQSMEAFLARLPGLLSQLIPACDLVLTLSDEGGGLLHLSPVPLAGESGQKASAARPAELAGALATAVCMAAKPRLLDTRRILAFCVQADLPSLVRLPRFCLCLPLLICGDQAYSALTVQVFDPAQRYDRQSLSLFLRLARHVASLFGHVCERYRLVRTARCFEHELEANRLRLHAEQGERHHAQKLMRALFGIANLSNSSLSLPAFLAGVHRELQGLLSCSGCMVALYDAEQDRLTFPYGADAFVPNDPMMTMRAGPVEQVLHSGRTLLLNGSALLRSISGKGGEGLVSWLGVPVYSNRELKGVVAVFSRDSNLRYSYREQELLESVADHIGGALTQLQASAALQLANSALEERVRERTLALDTVNARLKHDTLHDVLTGLPNRAYFNQTLQSNWQAYSRDGRQCFAVLFIDLDRFKLINDTLGHQAGDALLHEAGARIRHCLRPHDFLARLGGDEFALILQRVESTARSEQIAQRIVDEFERPMLLGGREVFATVSIGAVLADSQYYQRAEDLLRDADLAMYRTKQSGRHGYTLFNHHFRENQADLLALEADLRRALDVDDQLIPYYQPFIDSHSQRLTGFEALVRWHHPERGLISPAEFLPMAQESGLIRRLDRYMIEQGCAQLAAWHDEGYGGETLSLHINLSSENLRDTSLPSWLEALLTRLALPPALLYLEVTESALIDMPEVAAQVMHALHQLGVRLALDDFGTGYSALAYLHRYQFDVLKIDQAFVREVDVHTESRAIVRAILALAQALHLDVVAEGVETFSQLSALRELGCPKLQGYYFARPQPAAAIAWEGLQALALESPCCH</sequence>
<dbReference type="Pfam" id="PF00990">
    <property type="entry name" value="GGDEF"/>
    <property type="match status" value="1"/>
</dbReference>
<dbReference type="SUPFAM" id="SSF55781">
    <property type="entry name" value="GAF domain-like"/>
    <property type="match status" value="2"/>
</dbReference>
<dbReference type="Gene3D" id="3.20.20.450">
    <property type="entry name" value="EAL domain"/>
    <property type="match status" value="1"/>
</dbReference>
<dbReference type="PROSITE" id="PS50887">
    <property type="entry name" value="GGDEF"/>
    <property type="match status" value="1"/>
</dbReference>
<dbReference type="InterPro" id="IPR003018">
    <property type="entry name" value="GAF"/>
</dbReference>
<dbReference type="PROSITE" id="PS50883">
    <property type="entry name" value="EAL"/>
    <property type="match status" value="1"/>
</dbReference>
<dbReference type="GO" id="GO:0003824">
    <property type="term" value="F:catalytic activity"/>
    <property type="evidence" value="ECO:0007669"/>
    <property type="project" value="UniProtKB-ARBA"/>
</dbReference>
<organism evidence="3 4">
    <name type="scientific">Craterilacuibacter sinensis</name>
    <dbReference type="NCBI Taxonomy" id="2686017"/>
    <lineage>
        <taxon>Bacteria</taxon>
        <taxon>Pseudomonadati</taxon>
        <taxon>Pseudomonadota</taxon>
        <taxon>Betaproteobacteria</taxon>
        <taxon>Neisseriales</taxon>
        <taxon>Neisseriaceae</taxon>
        <taxon>Craterilacuibacter</taxon>
    </lineage>
</organism>
<dbReference type="SMART" id="SM00052">
    <property type="entry name" value="EAL"/>
    <property type="match status" value="1"/>
</dbReference>
<feature type="domain" description="EAL" evidence="1">
    <location>
        <begin position="682"/>
        <end position="939"/>
    </location>
</feature>
<dbReference type="CDD" id="cd01949">
    <property type="entry name" value="GGDEF"/>
    <property type="match status" value="1"/>
</dbReference>
<dbReference type="SUPFAM" id="SSF141868">
    <property type="entry name" value="EAL domain-like"/>
    <property type="match status" value="1"/>
</dbReference>
<dbReference type="PANTHER" id="PTHR44757:SF2">
    <property type="entry name" value="BIOFILM ARCHITECTURE MAINTENANCE PROTEIN MBAA"/>
    <property type="match status" value="1"/>
</dbReference>
<dbReference type="PANTHER" id="PTHR44757">
    <property type="entry name" value="DIGUANYLATE CYCLASE DGCP"/>
    <property type="match status" value="1"/>
</dbReference>
<keyword evidence="4" id="KW-1185">Reference proteome</keyword>
<evidence type="ECO:0000313" key="3">
    <source>
        <dbReference type="EMBL" id="MXR36425.1"/>
    </source>
</evidence>
<dbReference type="SMART" id="SM00267">
    <property type="entry name" value="GGDEF"/>
    <property type="match status" value="1"/>
</dbReference>
<proteinExistence type="predicted"/>
<evidence type="ECO:0000259" key="2">
    <source>
        <dbReference type="PROSITE" id="PS50887"/>
    </source>
</evidence>
<name>A0A845BJF6_9NEIS</name>
<dbReference type="EMBL" id="WSSB01000004">
    <property type="protein sequence ID" value="MXR36425.1"/>
    <property type="molecule type" value="Genomic_DNA"/>
</dbReference>
<dbReference type="Pfam" id="PF00563">
    <property type="entry name" value="EAL"/>
    <property type="match status" value="1"/>
</dbReference>
<protein>
    <submittedName>
        <fullName evidence="3">EAL domain-containing protein</fullName>
    </submittedName>
</protein>
<dbReference type="InterPro" id="IPR001633">
    <property type="entry name" value="EAL_dom"/>
</dbReference>
<dbReference type="NCBIfam" id="TIGR00254">
    <property type="entry name" value="GGDEF"/>
    <property type="match status" value="1"/>
</dbReference>
<dbReference type="Pfam" id="PF13185">
    <property type="entry name" value="GAF_2"/>
    <property type="match status" value="1"/>
</dbReference>
<dbReference type="SUPFAM" id="SSF55073">
    <property type="entry name" value="Nucleotide cyclase"/>
    <property type="match status" value="1"/>
</dbReference>
<dbReference type="Proteomes" id="UP000467214">
    <property type="component" value="Unassembled WGS sequence"/>
</dbReference>
<dbReference type="AlphaFoldDB" id="A0A845BJF6"/>
<dbReference type="InterPro" id="IPR029787">
    <property type="entry name" value="Nucleotide_cyclase"/>
</dbReference>
<evidence type="ECO:0000259" key="1">
    <source>
        <dbReference type="PROSITE" id="PS50883"/>
    </source>
</evidence>
<dbReference type="InterPro" id="IPR029016">
    <property type="entry name" value="GAF-like_dom_sf"/>
</dbReference>
<evidence type="ECO:0000313" key="4">
    <source>
        <dbReference type="Proteomes" id="UP000467214"/>
    </source>
</evidence>
<dbReference type="SMART" id="SM00065">
    <property type="entry name" value="GAF"/>
    <property type="match status" value="1"/>
</dbReference>
<dbReference type="InterPro" id="IPR035919">
    <property type="entry name" value="EAL_sf"/>
</dbReference>
<dbReference type="Gene3D" id="3.30.70.270">
    <property type="match status" value="1"/>
</dbReference>
<feature type="domain" description="GGDEF" evidence="2">
    <location>
        <begin position="539"/>
        <end position="673"/>
    </location>
</feature>
<gene>
    <name evidence="3" type="ORF">GQF02_05490</name>
</gene>